<dbReference type="PROSITE" id="PS00061">
    <property type="entry name" value="ADH_SHORT"/>
    <property type="match status" value="1"/>
</dbReference>
<accession>A0A401ZZU2</accession>
<dbReference type="Gene3D" id="3.40.50.720">
    <property type="entry name" value="NAD(P)-binding Rossmann-like Domain"/>
    <property type="match status" value="1"/>
</dbReference>
<comment type="caution">
    <text evidence="3">The sequence shown here is derived from an EMBL/GenBank/DDBJ whole genome shotgun (WGS) entry which is preliminary data.</text>
</comment>
<dbReference type="RefSeq" id="WP_126579946.1">
    <property type="nucleotide sequence ID" value="NZ_BIFR01000001.1"/>
</dbReference>
<evidence type="ECO:0000313" key="4">
    <source>
        <dbReference type="Proteomes" id="UP000287352"/>
    </source>
</evidence>
<dbReference type="PRINTS" id="PR00080">
    <property type="entry name" value="SDRFAMILY"/>
</dbReference>
<evidence type="ECO:0000256" key="1">
    <source>
        <dbReference type="ARBA" id="ARBA00006484"/>
    </source>
</evidence>
<evidence type="ECO:0000256" key="2">
    <source>
        <dbReference type="ARBA" id="ARBA00023002"/>
    </source>
</evidence>
<dbReference type="PANTHER" id="PTHR43477">
    <property type="entry name" value="DIHYDROANTICAPSIN 7-DEHYDROGENASE"/>
    <property type="match status" value="1"/>
</dbReference>
<dbReference type="InterPro" id="IPR002347">
    <property type="entry name" value="SDR_fam"/>
</dbReference>
<dbReference type="PRINTS" id="PR00081">
    <property type="entry name" value="GDHRDH"/>
</dbReference>
<dbReference type="Pfam" id="PF13561">
    <property type="entry name" value="adh_short_C2"/>
    <property type="match status" value="1"/>
</dbReference>
<dbReference type="FunFam" id="3.40.50.720:FF:000084">
    <property type="entry name" value="Short-chain dehydrogenase reductase"/>
    <property type="match status" value="1"/>
</dbReference>
<dbReference type="NCBIfam" id="NF004791">
    <property type="entry name" value="PRK06138.1"/>
    <property type="match status" value="1"/>
</dbReference>
<dbReference type="InterPro" id="IPR036291">
    <property type="entry name" value="NAD(P)-bd_dom_sf"/>
</dbReference>
<keyword evidence="2" id="KW-0560">Oxidoreductase</keyword>
<dbReference type="OrthoDB" id="153550at2"/>
<dbReference type="SUPFAM" id="SSF51735">
    <property type="entry name" value="NAD(P)-binding Rossmann-fold domains"/>
    <property type="match status" value="1"/>
</dbReference>
<dbReference type="InterPro" id="IPR020904">
    <property type="entry name" value="Sc_DH/Rdtase_CS"/>
</dbReference>
<dbReference type="PANTHER" id="PTHR43477:SF1">
    <property type="entry name" value="DIHYDROANTICAPSIN 7-DEHYDROGENASE"/>
    <property type="match status" value="1"/>
</dbReference>
<name>A0A401ZZU2_9CHLR</name>
<sequence length="267" mass="27681">MRKLENQVAVITGSGSGIGQATALAFAREGASVVVADTNLQAAQETVSLIHTQEQQGTEPLEGARAAAFHANVTAATDASALIAFTIQTFGRIDILVNNAGIGVTGTVLTTSEEDWDRIFAVNVKGIFQCSRAAIPQMIEQGAGVIINVSSIVALVAVVDRAAYGASKGAVLALTKAMAADHVKDNIRVNCVCPGTIDTPWVGQMVQSYADPEDARRKMVARQPVGRLGTAEEVAAAILYLVSPEAAFATGSALVIDGGFTAFKLPV</sequence>
<dbReference type="CDD" id="cd05233">
    <property type="entry name" value="SDR_c"/>
    <property type="match status" value="1"/>
</dbReference>
<dbReference type="AlphaFoldDB" id="A0A401ZZU2"/>
<organism evidence="3 4">
    <name type="scientific">Tengunoibacter tsumagoiensis</name>
    <dbReference type="NCBI Taxonomy" id="2014871"/>
    <lineage>
        <taxon>Bacteria</taxon>
        <taxon>Bacillati</taxon>
        <taxon>Chloroflexota</taxon>
        <taxon>Ktedonobacteria</taxon>
        <taxon>Ktedonobacterales</taxon>
        <taxon>Dictyobacteraceae</taxon>
        <taxon>Tengunoibacter</taxon>
    </lineage>
</organism>
<proteinExistence type="inferred from homology"/>
<dbReference type="Proteomes" id="UP000287352">
    <property type="component" value="Unassembled WGS sequence"/>
</dbReference>
<reference evidence="4" key="1">
    <citation type="submission" date="2018-12" db="EMBL/GenBank/DDBJ databases">
        <title>Tengunoibacter tsumagoiensis gen. nov., sp. nov., Dictyobacter kobayashii sp. nov., D. alpinus sp. nov., and D. joshuensis sp. nov. and description of Dictyobacteraceae fam. nov. within the order Ktedonobacterales isolated from Tengu-no-mugimeshi.</title>
        <authorList>
            <person name="Wang C.M."/>
            <person name="Zheng Y."/>
            <person name="Sakai Y."/>
            <person name="Toyoda A."/>
            <person name="Minakuchi Y."/>
            <person name="Abe K."/>
            <person name="Yokota A."/>
            <person name="Yabe S."/>
        </authorList>
    </citation>
    <scope>NUCLEOTIDE SEQUENCE [LARGE SCALE GENOMIC DNA]</scope>
    <source>
        <strain evidence="4">Uno3</strain>
    </source>
</reference>
<gene>
    <name evidence="3" type="ORF">KTT_21700</name>
</gene>
<evidence type="ECO:0000313" key="3">
    <source>
        <dbReference type="EMBL" id="GCE12311.1"/>
    </source>
</evidence>
<keyword evidence="4" id="KW-1185">Reference proteome</keyword>
<protein>
    <submittedName>
        <fullName evidence="3">Short-chain dehydrogenase</fullName>
    </submittedName>
</protein>
<dbReference type="EMBL" id="BIFR01000001">
    <property type="protein sequence ID" value="GCE12311.1"/>
    <property type="molecule type" value="Genomic_DNA"/>
</dbReference>
<dbReference type="InterPro" id="IPR051122">
    <property type="entry name" value="SDR_DHRS6-like"/>
</dbReference>
<dbReference type="GO" id="GO:0016491">
    <property type="term" value="F:oxidoreductase activity"/>
    <property type="evidence" value="ECO:0007669"/>
    <property type="project" value="UniProtKB-KW"/>
</dbReference>
<comment type="similarity">
    <text evidence="1">Belongs to the short-chain dehydrogenases/reductases (SDR) family.</text>
</comment>
<dbReference type="NCBIfam" id="NF005559">
    <property type="entry name" value="PRK07231.1"/>
    <property type="match status" value="1"/>
</dbReference>